<feature type="domain" description="PAS" evidence="3">
    <location>
        <begin position="157"/>
        <end position="193"/>
    </location>
</feature>
<accession>A0A7J0BPM6</accession>
<dbReference type="GO" id="GO:0003824">
    <property type="term" value="F:catalytic activity"/>
    <property type="evidence" value="ECO:0007669"/>
    <property type="project" value="UniProtKB-ARBA"/>
</dbReference>
<dbReference type="PANTHER" id="PTHR44757">
    <property type="entry name" value="DIGUANYLATE CYCLASE DGCP"/>
    <property type="match status" value="1"/>
</dbReference>
<dbReference type="InterPro" id="IPR001789">
    <property type="entry name" value="Sig_transdc_resp-reg_receiver"/>
</dbReference>
<dbReference type="Pfam" id="PF00990">
    <property type="entry name" value="GGDEF"/>
    <property type="match status" value="1"/>
</dbReference>
<dbReference type="Proteomes" id="UP000503820">
    <property type="component" value="Unassembled WGS sequence"/>
</dbReference>
<feature type="domain" description="PAC" evidence="4">
    <location>
        <begin position="364"/>
        <end position="416"/>
    </location>
</feature>
<dbReference type="PROSITE" id="PS50112">
    <property type="entry name" value="PAS"/>
    <property type="match status" value="2"/>
</dbReference>
<dbReference type="CDD" id="cd00130">
    <property type="entry name" value="PAS"/>
    <property type="match status" value="1"/>
</dbReference>
<dbReference type="InterPro" id="IPR011006">
    <property type="entry name" value="CheY-like_superfamily"/>
</dbReference>
<dbReference type="Pfam" id="PF00072">
    <property type="entry name" value="Response_reg"/>
    <property type="match status" value="1"/>
</dbReference>
<dbReference type="InterPro" id="IPR035965">
    <property type="entry name" value="PAS-like_dom_sf"/>
</dbReference>
<dbReference type="InterPro" id="IPR001610">
    <property type="entry name" value="PAC"/>
</dbReference>
<evidence type="ECO:0000259" key="2">
    <source>
        <dbReference type="PROSITE" id="PS50110"/>
    </source>
</evidence>
<dbReference type="InterPro" id="IPR000700">
    <property type="entry name" value="PAS-assoc_C"/>
</dbReference>
<dbReference type="Gene3D" id="3.30.450.20">
    <property type="entry name" value="PAS domain"/>
    <property type="match status" value="2"/>
</dbReference>
<evidence type="ECO:0000259" key="5">
    <source>
        <dbReference type="PROSITE" id="PS50887"/>
    </source>
</evidence>
<sequence length="587" mass="64427">MSEMLSGTAVRVLVVEDGSVSARTLRMQLENMGYDVVGVFASGEEAVQCVQAMKREAQACGGAQAAAGQGLGLPDILLVDISLAGSMDGVEVVEHVRRVHDVPVIYLTAATDDATFQRAKETNPFAWLAKPVTPDSLHRSIGMALYKRELDAQLRRNEEKYRSIVQTMSEGLVILDTDLHIVFSNASFLSMAGGEYAGVMEPLLFESLLCDATRRDFFMTLAKVRSGGRGVLVGNILRAGGGSVPVRISMTMWGEPSAEDDAANPGCGIICVITDRTEQLASASALREVESKYRTLFENALDGIYQSTPEGRFLEVNPAMAAIFGYDSPSAMVDLVRDIGTQMYADAGDRKVFLQALWENEQVSRFQVRMKRRGGERIWVELSSRAVWGADGSISHIEGMLFDVTDRKKVEMDLRRRASRDDLTGLYNRHYFREWLNGALASAFRNGTRVALLYIDLNGFKNVNDTYGHLEGDRVLRELAVRIRDRVRECDMVARIGGDEFCVVLEGLNDSDDARRVAHEIGEALMQPLSGNGPVHSISGSVGIAVFPDDGGDVDSLLHCADEAMYCAKMDASSAFAFWSRKGEARK</sequence>
<feature type="domain" description="PAS" evidence="3">
    <location>
        <begin position="289"/>
        <end position="332"/>
    </location>
</feature>
<evidence type="ECO:0008006" key="8">
    <source>
        <dbReference type="Google" id="ProtNLM"/>
    </source>
</evidence>
<dbReference type="NCBIfam" id="TIGR00254">
    <property type="entry name" value="GGDEF"/>
    <property type="match status" value="1"/>
</dbReference>
<evidence type="ECO:0000259" key="3">
    <source>
        <dbReference type="PROSITE" id="PS50112"/>
    </source>
</evidence>
<feature type="domain" description="GGDEF" evidence="5">
    <location>
        <begin position="448"/>
        <end position="581"/>
    </location>
</feature>
<gene>
    <name evidence="6" type="ORF">DSM19430T_03370</name>
</gene>
<dbReference type="PROSITE" id="PS50887">
    <property type="entry name" value="GGDEF"/>
    <property type="match status" value="1"/>
</dbReference>
<dbReference type="NCBIfam" id="TIGR00229">
    <property type="entry name" value="sensory_box"/>
    <property type="match status" value="1"/>
</dbReference>
<dbReference type="Pfam" id="PF13426">
    <property type="entry name" value="PAS_9"/>
    <property type="match status" value="1"/>
</dbReference>
<proteinExistence type="predicted"/>
<evidence type="ECO:0000256" key="1">
    <source>
        <dbReference type="PROSITE-ProRule" id="PRU00169"/>
    </source>
</evidence>
<dbReference type="Gene3D" id="3.40.50.2300">
    <property type="match status" value="1"/>
</dbReference>
<dbReference type="SUPFAM" id="SSF52172">
    <property type="entry name" value="CheY-like"/>
    <property type="match status" value="1"/>
</dbReference>
<evidence type="ECO:0000313" key="6">
    <source>
        <dbReference type="EMBL" id="GFM35653.1"/>
    </source>
</evidence>
<name>A0A7J0BPM6_9BACT</name>
<organism evidence="6 7">
    <name type="scientific">Desulfovibrio psychrotolerans</name>
    <dbReference type="NCBI Taxonomy" id="415242"/>
    <lineage>
        <taxon>Bacteria</taxon>
        <taxon>Pseudomonadati</taxon>
        <taxon>Thermodesulfobacteriota</taxon>
        <taxon>Desulfovibrionia</taxon>
        <taxon>Desulfovibrionales</taxon>
        <taxon>Desulfovibrionaceae</taxon>
        <taxon>Desulfovibrio</taxon>
    </lineage>
</organism>
<dbReference type="InterPro" id="IPR000160">
    <property type="entry name" value="GGDEF_dom"/>
</dbReference>
<dbReference type="SMART" id="SM00448">
    <property type="entry name" value="REC"/>
    <property type="match status" value="1"/>
</dbReference>
<dbReference type="AlphaFoldDB" id="A0A7J0BPM6"/>
<dbReference type="SMART" id="SM00091">
    <property type="entry name" value="PAS"/>
    <property type="match status" value="2"/>
</dbReference>
<feature type="domain" description="Response regulatory" evidence="2">
    <location>
        <begin position="11"/>
        <end position="145"/>
    </location>
</feature>
<comment type="caution">
    <text evidence="6">The sequence shown here is derived from an EMBL/GenBank/DDBJ whole genome shotgun (WGS) entry which is preliminary data.</text>
</comment>
<evidence type="ECO:0000313" key="7">
    <source>
        <dbReference type="Proteomes" id="UP000503820"/>
    </source>
</evidence>
<dbReference type="PANTHER" id="PTHR44757:SF2">
    <property type="entry name" value="BIOFILM ARCHITECTURE MAINTENANCE PROTEIN MBAA"/>
    <property type="match status" value="1"/>
</dbReference>
<dbReference type="InterPro" id="IPR052155">
    <property type="entry name" value="Biofilm_reg_signaling"/>
</dbReference>
<dbReference type="InterPro" id="IPR043128">
    <property type="entry name" value="Rev_trsase/Diguanyl_cyclase"/>
</dbReference>
<dbReference type="PROSITE" id="PS50110">
    <property type="entry name" value="RESPONSE_REGULATORY"/>
    <property type="match status" value="1"/>
</dbReference>
<dbReference type="EMBL" id="BLVP01000001">
    <property type="protein sequence ID" value="GFM35653.1"/>
    <property type="molecule type" value="Genomic_DNA"/>
</dbReference>
<dbReference type="InterPro" id="IPR000014">
    <property type="entry name" value="PAS"/>
</dbReference>
<dbReference type="GO" id="GO:0000160">
    <property type="term" value="P:phosphorelay signal transduction system"/>
    <property type="evidence" value="ECO:0007669"/>
    <property type="project" value="InterPro"/>
</dbReference>
<dbReference type="PROSITE" id="PS50113">
    <property type="entry name" value="PAC"/>
    <property type="match status" value="1"/>
</dbReference>
<dbReference type="Pfam" id="PF13188">
    <property type="entry name" value="PAS_8"/>
    <property type="match status" value="1"/>
</dbReference>
<evidence type="ECO:0000259" key="4">
    <source>
        <dbReference type="PROSITE" id="PS50113"/>
    </source>
</evidence>
<dbReference type="SUPFAM" id="SSF55073">
    <property type="entry name" value="Nucleotide cyclase"/>
    <property type="match status" value="1"/>
</dbReference>
<keyword evidence="7" id="KW-1185">Reference proteome</keyword>
<protein>
    <recommendedName>
        <fullName evidence="8">Diguanylate cyclase</fullName>
    </recommendedName>
</protein>
<dbReference type="FunFam" id="3.30.70.270:FF:000001">
    <property type="entry name" value="Diguanylate cyclase domain protein"/>
    <property type="match status" value="1"/>
</dbReference>
<dbReference type="CDD" id="cd17534">
    <property type="entry name" value="REC_DC-like"/>
    <property type="match status" value="1"/>
</dbReference>
<dbReference type="Gene3D" id="3.30.70.270">
    <property type="match status" value="1"/>
</dbReference>
<dbReference type="CDD" id="cd01949">
    <property type="entry name" value="GGDEF"/>
    <property type="match status" value="1"/>
</dbReference>
<dbReference type="SMART" id="SM00267">
    <property type="entry name" value="GGDEF"/>
    <property type="match status" value="1"/>
</dbReference>
<reference evidence="6 7" key="1">
    <citation type="submission" date="2020-05" db="EMBL/GenBank/DDBJ databases">
        <title>Draft genome sequence of Desulfovibrio psychrotolerans JS1T.</title>
        <authorList>
            <person name="Ueno A."/>
            <person name="Tamazawa S."/>
            <person name="Tamamura S."/>
            <person name="Murakami T."/>
            <person name="Kiyama T."/>
            <person name="Inomata H."/>
            <person name="Amano Y."/>
            <person name="Miyakawa K."/>
            <person name="Tamaki H."/>
            <person name="Naganuma T."/>
            <person name="Kaneko K."/>
        </authorList>
    </citation>
    <scope>NUCLEOTIDE SEQUENCE [LARGE SCALE GENOMIC DNA]</scope>
    <source>
        <strain evidence="6 7">JS1</strain>
    </source>
</reference>
<dbReference type="InterPro" id="IPR029787">
    <property type="entry name" value="Nucleotide_cyclase"/>
</dbReference>
<feature type="modified residue" description="4-aspartylphosphate" evidence="1">
    <location>
        <position position="80"/>
    </location>
</feature>
<dbReference type="SMART" id="SM00086">
    <property type="entry name" value="PAC"/>
    <property type="match status" value="1"/>
</dbReference>
<dbReference type="SUPFAM" id="SSF55785">
    <property type="entry name" value="PYP-like sensor domain (PAS domain)"/>
    <property type="match status" value="2"/>
</dbReference>
<keyword evidence="1" id="KW-0597">Phosphoprotein</keyword>